<feature type="compositionally biased region" description="Polar residues" evidence="1">
    <location>
        <begin position="30"/>
        <end position="41"/>
    </location>
</feature>
<dbReference type="GeneID" id="20675262"/>
<feature type="region of interest" description="Disordered" evidence="1">
    <location>
        <begin position="110"/>
        <end position="181"/>
    </location>
</feature>
<accession>W4K4G9</accession>
<keyword evidence="3" id="KW-1185">Reference proteome</keyword>
<feature type="compositionally biased region" description="Low complexity" evidence="1">
    <location>
        <begin position="119"/>
        <end position="140"/>
    </location>
</feature>
<name>W4K4G9_HETIT</name>
<gene>
    <name evidence="2" type="ORF">HETIRDRAFT_440453</name>
</gene>
<organism evidence="2 3">
    <name type="scientific">Heterobasidion irregulare (strain TC 32-1)</name>
    <dbReference type="NCBI Taxonomy" id="747525"/>
    <lineage>
        <taxon>Eukaryota</taxon>
        <taxon>Fungi</taxon>
        <taxon>Dikarya</taxon>
        <taxon>Basidiomycota</taxon>
        <taxon>Agaricomycotina</taxon>
        <taxon>Agaricomycetes</taxon>
        <taxon>Russulales</taxon>
        <taxon>Bondarzewiaceae</taxon>
        <taxon>Heterobasidion</taxon>
        <taxon>Heterobasidion annosum species complex</taxon>
    </lineage>
</organism>
<proteinExistence type="predicted"/>
<reference evidence="2 3" key="1">
    <citation type="journal article" date="2012" name="New Phytol.">
        <title>Insight into trade-off between wood decay and parasitism from the genome of a fungal forest pathogen.</title>
        <authorList>
            <person name="Olson A."/>
            <person name="Aerts A."/>
            <person name="Asiegbu F."/>
            <person name="Belbahri L."/>
            <person name="Bouzid O."/>
            <person name="Broberg A."/>
            <person name="Canback B."/>
            <person name="Coutinho P.M."/>
            <person name="Cullen D."/>
            <person name="Dalman K."/>
            <person name="Deflorio G."/>
            <person name="van Diepen L.T."/>
            <person name="Dunand C."/>
            <person name="Duplessis S."/>
            <person name="Durling M."/>
            <person name="Gonthier P."/>
            <person name="Grimwood J."/>
            <person name="Fossdal C.G."/>
            <person name="Hansson D."/>
            <person name="Henrissat B."/>
            <person name="Hietala A."/>
            <person name="Himmelstrand K."/>
            <person name="Hoffmeister D."/>
            <person name="Hogberg N."/>
            <person name="James T.Y."/>
            <person name="Karlsson M."/>
            <person name="Kohler A."/>
            <person name="Kues U."/>
            <person name="Lee Y.H."/>
            <person name="Lin Y.C."/>
            <person name="Lind M."/>
            <person name="Lindquist E."/>
            <person name="Lombard V."/>
            <person name="Lucas S."/>
            <person name="Lunden K."/>
            <person name="Morin E."/>
            <person name="Murat C."/>
            <person name="Park J."/>
            <person name="Raffaello T."/>
            <person name="Rouze P."/>
            <person name="Salamov A."/>
            <person name="Schmutz J."/>
            <person name="Solheim H."/>
            <person name="Stahlberg J."/>
            <person name="Velez H."/>
            <person name="de Vries R.P."/>
            <person name="Wiebenga A."/>
            <person name="Woodward S."/>
            <person name="Yakovlev I."/>
            <person name="Garbelotto M."/>
            <person name="Martin F."/>
            <person name="Grigoriev I.V."/>
            <person name="Stenlid J."/>
        </authorList>
    </citation>
    <scope>NUCLEOTIDE SEQUENCE [LARGE SCALE GENOMIC DNA]</scope>
    <source>
        <strain evidence="2 3">TC 32-1</strain>
    </source>
</reference>
<dbReference type="Proteomes" id="UP000030671">
    <property type="component" value="Unassembled WGS sequence"/>
</dbReference>
<feature type="compositionally biased region" description="Polar residues" evidence="1">
    <location>
        <begin position="56"/>
        <end position="67"/>
    </location>
</feature>
<dbReference type="InParanoid" id="W4K4G9"/>
<dbReference type="HOGENOM" id="CLU_1489204_0_0_1"/>
<dbReference type="KEGG" id="hir:HETIRDRAFT_440453"/>
<protein>
    <submittedName>
        <fullName evidence="2">Uncharacterized protein</fullName>
    </submittedName>
</protein>
<dbReference type="RefSeq" id="XP_009547423.1">
    <property type="nucleotide sequence ID" value="XM_009549128.1"/>
</dbReference>
<feature type="compositionally biased region" description="Basic and acidic residues" evidence="1">
    <location>
        <begin position="148"/>
        <end position="166"/>
    </location>
</feature>
<feature type="region of interest" description="Disordered" evidence="1">
    <location>
        <begin position="1"/>
        <end position="69"/>
    </location>
</feature>
<evidence type="ECO:0000256" key="1">
    <source>
        <dbReference type="SAM" id="MobiDB-lite"/>
    </source>
</evidence>
<dbReference type="EMBL" id="KI925459">
    <property type="protein sequence ID" value="ETW80707.1"/>
    <property type="molecule type" value="Genomic_DNA"/>
</dbReference>
<dbReference type="OrthoDB" id="7759664at2759"/>
<dbReference type="AlphaFoldDB" id="W4K4G9"/>
<dbReference type="STRING" id="747525.W4K4G9"/>
<evidence type="ECO:0000313" key="3">
    <source>
        <dbReference type="Proteomes" id="UP000030671"/>
    </source>
</evidence>
<evidence type="ECO:0000313" key="2">
    <source>
        <dbReference type="EMBL" id="ETW80707.1"/>
    </source>
</evidence>
<sequence length="181" mass="19039">MPPPPMIETNHGPSWHHHNTAGRPILPNSLRPTPSYQQQGDSRSRGQDTALADRPSMSTLPPTLTEDQLTRLDRLTRDAIDERLRVLEGVSGAVYRCIEELTRVRSVLPPVPAQGAGVSLASSSRQASSSGSSGASASSATPEPLSRTTRDDGAAHSVRVSDDAVRDASVGSESVGLPSAA</sequence>